<reference evidence="2 3" key="1">
    <citation type="submission" date="2019-05" db="EMBL/GenBank/DDBJ databases">
        <title>Comparative genomics and metabolomics analyses of clavulanic acid producing Streptomyces species provides insight into specialized metabolism and evolution of beta-lactam biosynthetic gene clusters.</title>
        <authorList>
            <person name="Moore M.A."/>
            <person name="Cruz-Morales P."/>
            <person name="Barona Gomez F."/>
            <person name="Kapil T."/>
        </authorList>
    </citation>
    <scope>NUCLEOTIDE SEQUENCE [LARGE SCALE GENOMIC DNA]</scope>
    <source>
        <strain evidence="2 3">NRRL 5741</strain>
    </source>
</reference>
<proteinExistence type="predicted"/>
<name>A0A646KHJ0_STRJU</name>
<dbReference type="EMBL" id="VCLA01000136">
    <property type="protein sequence ID" value="MQT01715.1"/>
    <property type="molecule type" value="Genomic_DNA"/>
</dbReference>
<dbReference type="OrthoDB" id="5495835at2"/>
<gene>
    <name evidence="2" type="ORF">FF041_16305</name>
</gene>
<feature type="non-terminal residue" evidence="2">
    <location>
        <position position="235"/>
    </location>
</feature>
<evidence type="ECO:0000256" key="1">
    <source>
        <dbReference type="SAM" id="MobiDB-lite"/>
    </source>
</evidence>
<evidence type="ECO:0000313" key="3">
    <source>
        <dbReference type="Proteomes" id="UP000419138"/>
    </source>
</evidence>
<dbReference type="RefSeq" id="WP_153523475.1">
    <property type="nucleotide sequence ID" value="NZ_VCLA01000136.1"/>
</dbReference>
<dbReference type="AlphaFoldDB" id="A0A646KHJ0"/>
<dbReference type="InterPro" id="IPR029069">
    <property type="entry name" value="HotDog_dom_sf"/>
</dbReference>
<dbReference type="Gene3D" id="3.10.129.10">
    <property type="entry name" value="Hotdog Thioesterase"/>
    <property type="match status" value="1"/>
</dbReference>
<accession>A0A646KHJ0</accession>
<keyword evidence="3" id="KW-1185">Reference proteome</keyword>
<dbReference type="Proteomes" id="UP000419138">
    <property type="component" value="Unassembled WGS sequence"/>
</dbReference>
<dbReference type="SUPFAM" id="SSF54637">
    <property type="entry name" value="Thioesterase/thiol ester dehydrase-isomerase"/>
    <property type="match status" value="1"/>
</dbReference>
<protein>
    <recommendedName>
        <fullName evidence="4">Thioesterase family protein</fullName>
    </recommendedName>
</protein>
<evidence type="ECO:0008006" key="4">
    <source>
        <dbReference type="Google" id="ProtNLM"/>
    </source>
</evidence>
<feature type="region of interest" description="Disordered" evidence="1">
    <location>
        <begin position="1"/>
        <end position="29"/>
    </location>
</feature>
<comment type="caution">
    <text evidence="2">The sequence shown here is derived from an EMBL/GenBank/DDBJ whole genome shotgun (WGS) entry which is preliminary data.</text>
</comment>
<evidence type="ECO:0000313" key="2">
    <source>
        <dbReference type="EMBL" id="MQT01715.1"/>
    </source>
</evidence>
<sequence length="235" mass="24635">MSRRSETVAAPGDTANANRTIHVDPRYNGPPNSANGGYVSGLIAARARRMLETDGDLAVQLHAPPPLGTGLRLTRTGKRAHVWHGEDLIATASPQVSVTAPVDSVPPADAEHAMRRYEGHRSHPFPTCFVCGPGHRDGLRLAPGPVPGPGNQVACLWTPDAACGDGTGAVAEELVWAALDCPGGWTLDPLRSPLVLGRMAARIPVLPRVGETVVVVGRGVPGDGRVHTCTTALFR</sequence>
<organism evidence="2 3">
    <name type="scientific">Streptomyces jumonjinensis</name>
    <dbReference type="NCBI Taxonomy" id="1945"/>
    <lineage>
        <taxon>Bacteria</taxon>
        <taxon>Bacillati</taxon>
        <taxon>Actinomycetota</taxon>
        <taxon>Actinomycetes</taxon>
        <taxon>Kitasatosporales</taxon>
        <taxon>Streptomycetaceae</taxon>
        <taxon>Streptomyces</taxon>
    </lineage>
</organism>